<dbReference type="Gene3D" id="3.90.50.10">
    <property type="entry name" value="Photosynthetic Reaction Center, subunit H, domain 2"/>
    <property type="match status" value="2"/>
</dbReference>
<sequence length="243" mass="27168">MQQRFSDIKNCKLFTTDGVIGKVTDLLVEDDEWIVRYLVVDIQSPISSRRILIAPAAIEGVNIENNMIATILSAQQVMQSPLLDDDQPACRRYEEALVEYYGWPVYWLGRAVLPARSMDKLANDEATSFVDENGSTNLRSAKEICGYRIKSGDDSVGSIQDLVVKMNSWIVSFAMADPRTWSQDQPSMFSTSQIESVHWSNREVVVKLAKDVRLPNAPTSNGSANMISSQSMPTMQHTSPDRS</sequence>
<dbReference type="KEGG" id="mff:MFFC18_45860"/>
<dbReference type="InterPro" id="IPR027275">
    <property type="entry name" value="PRC-brl_dom"/>
</dbReference>
<name>A0A5B9PHC9_9BACT</name>
<dbReference type="InterPro" id="IPR011033">
    <property type="entry name" value="PRC_barrel-like_sf"/>
</dbReference>
<dbReference type="OrthoDB" id="9793882at2"/>
<feature type="compositionally biased region" description="Polar residues" evidence="1">
    <location>
        <begin position="217"/>
        <end position="243"/>
    </location>
</feature>
<dbReference type="SUPFAM" id="SSF50346">
    <property type="entry name" value="PRC-barrel domain"/>
    <property type="match status" value="2"/>
</dbReference>
<dbReference type="Pfam" id="PF05239">
    <property type="entry name" value="PRC"/>
    <property type="match status" value="1"/>
</dbReference>
<dbReference type="STRING" id="980251.GCA_001642875_00983"/>
<dbReference type="GO" id="GO:0019684">
    <property type="term" value="P:photosynthesis, light reaction"/>
    <property type="evidence" value="ECO:0007669"/>
    <property type="project" value="InterPro"/>
</dbReference>
<gene>
    <name evidence="3" type="ORF">MFFC18_45860</name>
</gene>
<dbReference type="InterPro" id="IPR014747">
    <property type="entry name" value="Bac_photo_RC_H_C"/>
</dbReference>
<feature type="region of interest" description="Disordered" evidence="1">
    <location>
        <begin position="214"/>
        <end position="243"/>
    </location>
</feature>
<protein>
    <submittedName>
        <fullName evidence="3">PRC-barrel domain protein</fullName>
    </submittedName>
</protein>
<evidence type="ECO:0000313" key="4">
    <source>
        <dbReference type="Proteomes" id="UP000322214"/>
    </source>
</evidence>
<keyword evidence="4" id="KW-1185">Reference proteome</keyword>
<accession>A0A5B9PHC9</accession>
<organism evidence="3 4">
    <name type="scientific">Mariniblastus fucicola</name>
    <dbReference type="NCBI Taxonomy" id="980251"/>
    <lineage>
        <taxon>Bacteria</taxon>
        <taxon>Pseudomonadati</taxon>
        <taxon>Planctomycetota</taxon>
        <taxon>Planctomycetia</taxon>
        <taxon>Pirellulales</taxon>
        <taxon>Pirellulaceae</taxon>
        <taxon>Mariniblastus</taxon>
    </lineage>
</organism>
<feature type="domain" description="PRC-barrel" evidence="2">
    <location>
        <begin position="4"/>
        <end position="68"/>
    </location>
</feature>
<dbReference type="EMBL" id="CP042912">
    <property type="protein sequence ID" value="QEG24665.1"/>
    <property type="molecule type" value="Genomic_DNA"/>
</dbReference>
<reference evidence="3 4" key="1">
    <citation type="submission" date="2019-08" db="EMBL/GenBank/DDBJ databases">
        <title>Deep-cultivation of Planctomycetes and their phenomic and genomic characterization uncovers novel biology.</title>
        <authorList>
            <person name="Wiegand S."/>
            <person name="Jogler M."/>
            <person name="Boedeker C."/>
            <person name="Pinto D."/>
            <person name="Vollmers J."/>
            <person name="Rivas-Marin E."/>
            <person name="Kohn T."/>
            <person name="Peeters S.H."/>
            <person name="Heuer A."/>
            <person name="Rast P."/>
            <person name="Oberbeckmann S."/>
            <person name="Bunk B."/>
            <person name="Jeske O."/>
            <person name="Meyerdierks A."/>
            <person name="Storesund J.E."/>
            <person name="Kallscheuer N."/>
            <person name="Luecker S."/>
            <person name="Lage O.M."/>
            <person name="Pohl T."/>
            <person name="Merkel B.J."/>
            <person name="Hornburger P."/>
            <person name="Mueller R.-W."/>
            <person name="Bruemmer F."/>
            <person name="Labrenz M."/>
            <person name="Spormann A.M."/>
            <person name="Op den Camp H."/>
            <person name="Overmann J."/>
            <person name="Amann R."/>
            <person name="Jetten M.S.M."/>
            <person name="Mascher T."/>
            <person name="Medema M.H."/>
            <person name="Devos D.P."/>
            <person name="Kaster A.-K."/>
            <person name="Ovreas L."/>
            <person name="Rohde M."/>
            <person name="Galperin M.Y."/>
            <person name="Jogler C."/>
        </authorList>
    </citation>
    <scope>NUCLEOTIDE SEQUENCE [LARGE SCALE GENOMIC DNA]</scope>
    <source>
        <strain evidence="3 4">FC18</strain>
    </source>
</reference>
<evidence type="ECO:0000313" key="3">
    <source>
        <dbReference type="EMBL" id="QEG24665.1"/>
    </source>
</evidence>
<proteinExistence type="predicted"/>
<evidence type="ECO:0000256" key="1">
    <source>
        <dbReference type="SAM" id="MobiDB-lite"/>
    </source>
</evidence>
<evidence type="ECO:0000259" key="2">
    <source>
        <dbReference type="Pfam" id="PF05239"/>
    </source>
</evidence>
<dbReference type="GO" id="GO:0030077">
    <property type="term" value="C:plasma membrane light-harvesting complex"/>
    <property type="evidence" value="ECO:0007669"/>
    <property type="project" value="InterPro"/>
</dbReference>
<dbReference type="RefSeq" id="WP_075083773.1">
    <property type="nucleotide sequence ID" value="NZ_CP042912.1"/>
</dbReference>
<dbReference type="Proteomes" id="UP000322214">
    <property type="component" value="Chromosome"/>
</dbReference>
<dbReference type="AlphaFoldDB" id="A0A5B9PHC9"/>